<sequence>MRGEAICPFQQARSLRFIHQLHSVHLLQGSQPPQKGTKCNVQVPDLISSEETLPLAALAERSLQQGQPFSYLIYQRRSSLLIFSCYNVSHRRKPLRSQNFLEKLILHGFDIKGNSWPHHKRARPCSYELHITLSHDR</sequence>
<evidence type="ECO:0000313" key="1">
    <source>
        <dbReference type="EMBL" id="KAJ6431210.1"/>
    </source>
</evidence>
<evidence type="ECO:0000313" key="2">
    <source>
        <dbReference type="Proteomes" id="UP001162972"/>
    </source>
</evidence>
<dbReference type="Proteomes" id="UP001162972">
    <property type="component" value="Chromosome 10"/>
</dbReference>
<dbReference type="EMBL" id="JAPFFJ010000003">
    <property type="protein sequence ID" value="KAJ6431210.1"/>
    <property type="molecule type" value="Genomic_DNA"/>
</dbReference>
<protein>
    <submittedName>
        <fullName evidence="1">Uncharacterized protein</fullName>
    </submittedName>
</protein>
<accession>A0AAD6KX05</accession>
<reference evidence="1 2" key="1">
    <citation type="journal article" date="2023" name="Int. J. Mol. Sci.">
        <title>De Novo Assembly and Annotation of 11 Diverse Shrub Willow (Salix) Genomes Reveals Novel Gene Organization in Sex-Linked Regions.</title>
        <authorList>
            <person name="Hyden B."/>
            <person name="Feng K."/>
            <person name="Yates T.B."/>
            <person name="Jawdy S."/>
            <person name="Cereghino C."/>
            <person name="Smart L.B."/>
            <person name="Muchero W."/>
        </authorList>
    </citation>
    <scope>NUCLEOTIDE SEQUENCE [LARGE SCALE GENOMIC DNA]</scope>
    <source>
        <tissue evidence="1">Shoot tip</tissue>
    </source>
</reference>
<gene>
    <name evidence="1" type="ORF">OIU84_018658</name>
</gene>
<organism evidence="1 2">
    <name type="scientific">Salix udensis</name>
    <dbReference type="NCBI Taxonomy" id="889485"/>
    <lineage>
        <taxon>Eukaryota</taxon>
        <taxon>Viridiplantae</taxon>
        <taxon>Streptophyta</taxon>
        <taxon>Embryophyta</taxon>
        <taxon>Tracheophyta</taxon>
        <taxon>Spermatophyta</taxon>
        <taxon>Magnoliopsida</taxon>
        <taxon>eudicotyledons</taxon>
        <taxon>Gunneridae</taxon>
        <taxon>Pentapetalae</taxon>
        <taxon>rosids</taxon>
        <taxon>fabids</taxon>
        <taxon>Malpighiales</taxon>
        <taxon>Salicaceae</taxon>
        <taxon>Saliceae</taxon>
        <taxon>Salix</taxon>
    </lineage>
</organism>
<dbReference type="AlphaFoldDB" id="A0AAD6KX05"/>
<keyword evidence="2" id="KW-1185">Reference proteome</keyword>
<name>A0AAD6KX05_9ROSI</name>
<proteinExistence type="predicted"/>
<comment type="caution">
    <text evidence="1">The sequence shown here is derived from an EMBL/GenBank/DDBJ whole genome shotgun (WGS) entry which is preliminary data.</text>
</comment>